<gene>
    <name evidence="8" type="ORF">M979_2502</name>
</gene>
<dbReference type="PATRIC" id="fig|1354255.3.peg.2577"/>
<keyword evidence="4" id="KW-0547">Nucleotide-binding</keyword>
<feature type="domain" description="GGDEF" evidence="7">
    <location>
        <begin position="233"/>
        <end position="364"/>
    </location>
</feature>
<dbReference type="PANTHER" id="PTHR45138">
    <property type="entry name" value="REGULATORY COMPONENTS OF SENSORY TRANSDUCTION SYSTEM"/>
    <property type="match status" value="1"/>
</dbReference>
<proteinExistence type="predicted"/>
<comment type="pathway">
    <text evidence="2">Purine metabolism; 3',5'-cyclic di-GMP biosynthesis.</text>
</comment>
<dbReference type="InterPro" id="IPR000160">
    <property type="entry name" value="GGDEF_dom"/>
</dbReference>
<protein>
    <recommendedName>
        <fullName evidence="3">diguanylate cyclase</fullName>
        <ecNumber evidence="3">2.7.7.65</ecNumber>
    </recommendedName>
</protein>
<comment type="catalytic activity">
    <reaction evidence="5">
        <text>2 GTP = 3',3'-c-di-GMP + 2 diphosphate</text>
        <dbReference type="Rhea" id="RHEA:24898"/>
        <dbReference type="ChEBI" id="CHEBI:33019"/>
        <dbReference type="ChEBI" id="CHEBI:37565"/>
        <dbReference type="ChEBI" id="CHEBI:58805"/>
        <dbReference type="EC" id="2.7.7.65"/>
    </reaction>
</comment>
<dbReference type="GO" id="GO:0005525">
    <property type="term" value="F:GTP binding"/>
    <property type="evidence" value="ECO:0007669"/>
    <property type="project" value="UniProtKB-KW"/>
</dbReference>
<accession>A0A1B7HM28</accession>
<comment type="cofactor">
    <cofactor evidence="1">
        <name>Mg(2+)</name>
        <dbReference type="ChEBI" id="CHEBI:18420"/>
    </cofactor>
</comment>
<evidence type="ECO:0000313" key="8">
    <source>
        <dbReference type="EMBL" id="OAT16683.1"/>
    </source>
</evidence>
<dbReference type="PANTHER" id="PTHR45138:SF9">
    <property type="entry name" value="DIGUANYLATE CYCLASE DGCM-RELATED"/>
    <property type="match status" value="1"/>
</dbReference>
<dbReference type="InterPro" id="IPR029787">
    <property type="entry name" value="Nucleotide_cyclase"/>
</dbReference>
<keyword evidence="4" id="KW-0342">GTP-binding</keyword>
<dbReference type="GO" id="GO:0052621">
    <property type="term" value="F:diguanylate cyclase activity"/>
    <property type="evidence" value="ECO:0007669"/>
    <property type="project" value="UniProtKB-EC"/>
</dbReference>
<comment type="caution">
    <text evidence="8">The sequence shown here is derived from an EMBL/GenBank/DDBJ whole genome shotgun (WGS) entry which is preliminary data.</text>
</comment>
<dbReference type="Proteomes" id="UP000078286">
    <property type="component" value="Unassembled WGS sequence"/>
</dbReference>
<evidence type="ECO:0000259" key="7">
    <source>
        <dbReference type="PROSITE" id="PS50887"/>
    </source>
</evidence>
<feature type="transmembrane region" description="Helical" evidence="6">
    <location>
        <begin position="153"/>
        <end position="171"/>
    </location>
</feature>
<dbReference type="FunFam" id="3.30.70.270:FF:000001">
    <property type="entry name" value="Diguanylate cyclase domain protein"/>
    <property type="match status" value="1"/>
</dbReference>
<evidence type="ECO:0000313" key="9">
    <source>
        <dbReference type="Proteomes" id="UP000078286"/>
    </source>
</evidence>
<organism evidence="8 9">
    <name type="scientific">Buttiauxella noackiae ATCC 51607</name>
    <dbReference type="NCBI Taxonomy" id="1354255"/>
    <lineage>
        <taxon>Bacteria</taxon>
        <taxon>Pseudomonadati</taxon>
        <taxon>Pseudomonadota</taxon>
        <taxon>Gammaproteobacteria</taxon>
        <taxon>Enterobacterales</taxon>
        <taxon>Enterobacteriaceae</taxon>
        <taxon>Buttiauxella</taxon>
    </lineage>
</organism>
<feature type="transmembrane region" description="Helical" evidence="6">
    <location>
        <begin position="81"/>
        <end position="104"/>
    </location>
</feature>
<sequence>MNYDDAIGEERRKMISLSGAWFIVVTLTLSAFVLFYAYFLDDNKYITANIYSKNFAFIYVLFISTLWVVRTLNPSYLDKNWMRNASILIFINGMIWGGVVFCYIMENRLLGPVFLCLIVLFCGVVSGYTLKLITVYCLPIFSSLLLATFLKNGLLQTMYMSIILSGVWFIIKTSDSLIKKRINKEIATSLILEKKAYNAHHYAQTDYLTGVFNRRGFENEFKKTVSNCLIQQKPFAIILVDIDFFKKINDTFGHIAGDDCLITVADKIKSCIKFYASSVSRYGGDEFIIIINDATSAKVEMICHDIKKSINESSLKLIGERCISVTQGAAICNNIKSVNDIINDADKALYEAKENGRNCYRIAE</sequence>
<dbReference type="Gene3D" id="3.30.70.270">
    <property type="match status" value="1"/>
</dbReference>
<evidence type="ECO:0000256" key="4">
    <source>
        <dbReference type="ARBA" id="ARBA00023134"/>
    </source>
</evidence>
<evidence type="ECO:0000256" key="1">
    <source>
        <dbReference type="ARBA" id="ARBA00001946"/>
    </source>
</evidence>
<evidence type="ECO:0000256" key="6">
    <source>
        <dbReference type="SAM" id="Phobius"/>
    </source>
</evidence>
<dbReference type="EC" id="2.7.7.65" evidence="3"/>
<evidence type="ECO:0000256" key="2">
    <source>
        <dbReference type="ARBA" id="ARBA00004665"/>
    </source>
</evidence>
<dbReference type="EMBL" id="LXEO01000037">
    <property type="protein sequence ID" value="OAT16683.1"/>
    <property type="molecule type" value="Genomic_DNA"/>
</dbReference>
<keyword evidence="8" id="KW-0456">Lyase</keyword>
<keyword evidence="6" id="KW-0472">Membrane</keyword>
<keyword evidence="9" id="KW-1185">Reference proteome</keyword>
<dbReference type="PROSITE" id="PS50887">
    <property type="entry name" value="GGDEF"/>
    <property type="match status" value="1"/>
</dbReference>
<reference evidence="8 9" key="1">
    <citation type="submission" date="2016-04" db="EMBL/GenBank/DDBJ databases">
        <title>ATOL: Assembling a taxonomically balanced genome-scale reconstruction of the evolutionary history of the Enterobacteriaceae.</title>
        <authorList>
            <person name="Plunkett G.III."/>
            <person name="Neeno-Eckwall E.C."/>
            <person name="Glasner J.D."/>
            <person name="Perna N.T."/>
        </authorList>
    </citation>
    <scope>NUCLEOTIDE SEQUENCE [LARGE SCALE GENOMIC DNA]</scope>
    <source>
        <strain evidence="8 9">ATCC 51607</strain>
    </source>
</reference>
<name>A0A1B7HM28_9ENTR</name>
<evidence type="ECO:0000256" key="3">
    <source>
        <dbReference type="ARBA" id="ARBA00012528"/>
    </source>
</evidence>
<dbReference type="RefSeq" id="WP_167350275.1">
    <property type="nucleotide sequence ID" value="NZ_LXEO01000037.1"/>
</dbReference>
<feature type="transmembrane region" description="Helical" evidence="6">
    <location>
        <begin position="51"/>
        <end position="69"/>
    </location>
</feature>
<evidence type="ECO:0000256" key="5">
    <source>
        <dbReference type="ARBA" id="ARBA00034247"/>
    </source>
</evidence>
<dbReference type="GO" id="GO:0016829">
    <property type="term" value="F:lyase activity"/>
    <property type="evidence" value="ECO:0007669"/>
    <property type="project" value="UniProtKB-KW"/>
</dbReference>
<dbReference type="InterPro" id="IPR043128">
    <property type="entry name" value="Rev_trsase/Diguanyl_cyclase"/>
</dbReference>
<feature type="transmembrane region" description="Helical" evidence="6">
    <location>
        <begin position="20"/>
        <end position="39"/>
    </location>
</feature>
<dbReference type="SMART" id="SM00267">
    <property type="entry name" value="GGDEF"/>
    <property type="match status" value="1"/>
</dbReference>
<dbReference type="AlphaFoldDB" id="A0A1B7HM28"/>
<keyword evidence="6" id="KW-0812">Transmembrane</keyword>
<keyword evidence="6" id="KW-1133">Transmembrane helix</keyword>
<dbReference type="InterPro" id="IPR050469">
    <property type="entry name" value="Diguanylate_Cyclase"/>
</dbReference>
<dbReference type="CDD" id="cd01949">
    <property type="entry name" value="GGDEF"/>
    <property type="match status" value="1"/>
</dbReference>
<dbReference type="SUPFAM" id="SSF55073">
    <property type="entry name" value="Nucleotide cyclase"/>
    <property type="match status" value="1"/>
</dbReference>
<dbReference type="NCBIfam" id="TIGR00254">
    <property type="entry name" value="GGDEF"/>
    <property type="match status" value="1"/>
</dbReference>
<feature type="transmembrane region" description="Helical" evidence="6">
    <location>
        <begin position="113"/>
        <end position="141"/>
    </location>
</feature>
<dbReference type="Pfam" id="PF00990">
    <property type="entry name" value="GGDEF"/>
    <property type="match status" value="1"/>
</dbReference>